<evidence type="ECO:0008006" key="5">
    <source>
        <dbReference type="Google" id="ProtNLM"/>
    </source>
</evidence>
<dbReference type="RefSeq" id="WP_203871525.1">
    <property type="nucleotide sequence ID" value="NZ_BONW01000055.1"/>
</dbReference>
<keyword evidence="2" id="KW-0732">Signal</keyword>
<feature type="signal peptide" evidence="2">
    <location>
        <begin position="1"/>
        <end position="28"/>
    </location>
</feature>
<keyword evidence="4" id="KW-1185">Reference proteome</keyword>
<accession>A0ABQ4EET7</accession>
<evidence type="ECO:0000313" key="3">
    <source>
        <dbReference type="EMBL" id="GIG93235.1"/>
    </source>
</evidence>
<protein>
    <recommendedName>
        <fullName evidence="5">SH3 domain-containing protein</fullName>
    </recommendedName>
</protein>
<sequence>MKRISRLATTIAVIIVSATVLTSLSAHAGTGLVYQAVDADNDPYSGIYLRDGTSMGNVRRITERYMYYGNSFELICGMNGEAVGPYNNRRWHKVTVLNGPATGQVGWIADRYANTPNTANQPTPGEPECDANGNPPATPPPATYDGSVYFESDRTGDESSPASIHRAFNQWTGTTACNAANANGFPSWQAPNNKYITTAAGWSLGRLGPVYMLEATQSNPGGGRWQEIDYILLLDPGNHADLVSNTCDTQNNRGQLFTRWLKANPNAKLVVLAGARTGESSHRGIQTLYFDYLRANGGPRDRVLVCNYDGMAHQTVYNNFRGAMTRPPTLPLDHNDCPGTENWAWHP</sequence>
<feature type="chain" id="PRO_5045396646" description="SH3 domain-containing protein" evidence="2">
    <location>
        <begin position="29"/>
        <end position="347"/>
    </location>
</feature>
<evidence type="ECO:0000256" key="1">
    <source>
        <dbReference type="SAM" id="MobiDB-lite"/>
    </source>
</evidence>
<reference evidence="3 4" key="1">
    <citation type="submission" date="2021-01" db="EMBL/GenBank/DDBJ databases">
        <title>Whole genome shotgun sequence of Plantactinospora endophytica NBRC 110450.</title>
        <authorList>
            <person name="Komaki H."/>
            <person name="Tamura T."/>
        </authorList>
    </citation>
    <scope>NUCLEOTIDE SEQUENCE [LARGE SCALE GENOMIC DNA]</scope>
    <source>
        <strain evidence="3 4">NBRC 110450</strain>
    </source>
</reference>
<proteinExistence type="predicted"/>
<gene>
    <name evidence="3" type="ORF">Pen02_81710</name>
</gene>
<feature type="region of interest" description="Disordered" evidence="1">
    <location>
        <begin position="114"/>
        <end position="161"/>
    </location>
</feature>
<evidence type="ECO:0000313" key="4">
    <source>
        <dbReference type="Proteomes" id="UP000646749"/>
    </source>
</evidence>
<dbReference type="Proteomes" id="UP000646749">
    <property type="component" value="Unassembled WGS sequence"/>
</dbReference>
<feature type="compositionally biased region" description="Polar residues" evidence="1">
    <location>
        <begin position="114"/>
        <end position="123"/>
    </location>
</feature>
<name>A0ABQ4EET7_9ACTN</name>
<comment type="caution">
    <text evidence="3">The sequence shown here is derived from an EMBL/GenBank/DDBJ whole genome shotgun (WGS) entry which is preliminary data.</text>
</comment>
<organism evidence="3 4">
    <name type="scientific">Plantactinospora endophytica</name>
    <dbReference type="NCBI Taxonomy" id="673535"/>
    <lineage>
        <taxon>Bacteria</taxon>
        <taxon>Bacillati</taxon>
        <taxon>Actinomycetota</taxon>
        <taxon>Actinomycetes</taxon>
        <taxon>Micromonosporales</taxon>
        <taxon>Micromonosporaceae</taxon>
        <taxon>Plantactinospora</taxon>
    </lineage>
</organism>
<evidence type="ECO:0000256" key="2">
    <source>
        <dbReference type="SAM" id="SignalP"/>
    </source>
</evidence>
<dbReference type="EMBL" id="BONW01000055">
    <property type="protein sequence ID" value="GIG93235.1"/>
    <property type="molecule type" value="Genomic_DNA"/>
</dbReference>